<reference evidence="2" key="1">
    <citation type="submission" date="2016-02" db="EMBL/GenBank/DDBJ databases">
        <title>Genome sequence of Bacillus trypoxylicola KCTC 13244(T).</title>
        <authorList>
            <person name="Jeong H."/>
            <person name="Park S.-H."/>
            <person name="Choi S.-K."/>
        </authorList>
    </citation>
    <scope>NUCLEOTIDE SEQUENCE [LARGE SCALE GENOMIC DNA]</scope>
    <source>
        <strain evidence="2">KCTC 13244</strain>
    </source>
</reference>
<sequence>MKENEEENQLTTKQMLLFFIPLGLSASLVMISHLIINGTLARGDDPESIIASYALAMSLFAITERLGVLLRHTCSALVRDQLTFNSMQRVSMYVIATLLLLTAIIAFTPVGPFIFIHLFGAEIQLVEQIVSVYQLLIFVTFFSAIRCLYQGVIIINKKTKWLTIGMIIRLIGMYIFSLIFIHFGTINATTGAWIFLVGMIIESAVSYWEGKSLVKKLPVKEEKTTKNQSQIFVFYRPLILSSLIIVMIGPMINIFLGKTAQIELAIASFALALSIAQLLISFFSYIHQIVLSYYQKDSQKVKQFLMMIGFIPTLILLLLSYTNLGPFLIENILGATGELLTATIMSLRVFVILVLVFPFIDFCNGLLLLKGQTKVMVFTQSSNVITALVILLVLSFYFPHWNGMIGAFAQSIGMGVELVVLLIFLKRKKVQLLMKEKLRPLNRKG</sequence>
<feature type="transmembrane region" description="Helical" evidence="1">
    <location>
        <begin position="304"/>
        <end position="329"/>
    </location>
</feature>
<dbReference type="OrthoDB" id="2768901at2"/>
<feature type="transmembrane region" description="Helical" evidence="1">
    <location>
        <begin position="161"/>
        <end position="184"/>
    </location>
</feature>
<keyword evidence="1" id="KW-0812">Transmembrane</keyword>
<feature type="transmembrane region" description="Helical" evidence="1">
    <location>
        <begin position="349"/>
        <end position="369"/>
    </location>
</feature>
<feature type="transmembrane region" description="Helical" evidence="1">
    <location>
        <begin position="404"/>
        <end position="425"/>
    </location>
</feature>
<feature type="transmembrane region" description="Helical" evidence="1">
    <location>
        <begin position="264"/>
        <end position="283"/>
    </location>
</feature>
<dbReference type="EMBL" id="LTAO01000001">
    <property type="protein sequence ID" value="KYG34811.1"/>
    <property type="molecule type" value="Genomic_DNA"/>
</dbReference>
<feature type="transmembrane region" description="Helical" evidence="1">
    <location>
        <begin position="381"/>
        <end position="398"/>
    </location>
</feature>
<dbReference type="STRING" id="519424.AZF04_00300"/>
<name>A0A161Q1A3_9BACI</name>
<evidence type="ECO:0000256" key="1">
    <source>
        <dbReference type="SAM" id="Phobius"/>
    </source>
</evidence>
<keyword evidence="1" id="KW-0472">Membrane</keyword>
<keyword evidence="1" id="KW-1133">Transmembrane helix</keyword>
<evidence type="ECO:0000313" key="3">
    <source>
        <dbReference type="Proteomes" id="UP000075806"/>
    </source>
</evidence>
<comment type="caution">
    <text evidence="2">The sequence shown here is derived from an EMBL/GenBank/DDBJ whole genome shotgun (WGS) entry which is preliminary data.</text>
</comment>
<feature type="transmembrane region" description="Helical" evidence="1">
    <location>
        <begin position="48"/>
        <end position="70"/>
    </location>
</feature>
<feature type="transmembrane region" description="Helical" evidence="1">
    <location>
        <begin position="90"/>
        <end position="119"/>
    </location>
</feature>
<feature type="transmembrane region" description="Helical" evidence="1">
    <location>
        <begin position="190"/>
        <end position="210"/>
    </location>
</feature>
<feature type="transmembrane region" description="Helical" evidence="1">
    <location>
        <begin position="131"/>
        <end position="149"/>
    </location>
</feature>
<dbReference type="AlphaFoldDB" id="A0A161Q1A3"/>
<feature type="transmembrane region" description="Helical" evidence="1">
    <location>
        <begin position="16"/>
        <end position="36"/>
    </location>
</feature>
<protein>
    <submittedName>
        <fullName evidence="2">Multi antimicrobial extrusion protein MatE</fullName>
    </submittedName>
</protein>
<accession>A0A161Q1A3</accession>
<evidence type="ECO:0000313" key="2">
    <source>
        <dbReference type="EMBL" id="KYG34811.1"/>
    </source>
</evidence>
<keyword evidence="3" id="KW-1185">Reference proteome</keyword>
<organism evidence="2 3">
    <name type="scientific">Alkalihalobacillus trypoxylicola</name>
    <dbReference type="NCBI Taxonomy" id="519424"/>
    <lineage>
        <taxon>Bacteria</taxon>
        <taxon>Bacillati</taxon>
        <taxon>Bacillota</taxon>
        <taxon>Bacilli</taxon>
        <taxon>Bacillales</taxon>
        <taxon>Bacillaceae</taxon>
        <taxon>Alkalihalobacillus</taxon>
    </lineage>
</organism>
<dbReference type="RefSeq" id="WP_061947071.1">
    <property type="nucleotide sequence ID" value="NZ_LTAO01000001.1"/>
</dbReference>
<feature type="transmembrane region" description="Helical" evidence="1">
    <location>
        <begin position="231"/>
        <end position="252"/>
    </location>
</feature>
<gene>
    <name evidence="2" type="ORF">AZF04_00300</name>
</gene>
<dbReference type="Proteomes" id="UP000075806">
    <property type="component" value="Unassembled WGS sequence"/>
</dbReference>
<proteinExistence type="predicted"/>